<dbReference type="AlphaFoldDB" id="A0A540VEB7"/>
<gene>
    <name evidence="2" type="ORF">FKY71_17325</name>
</gene>
<dbReference type="SUPFAM" id="SSF56349">
    <property type="entry name" value="DNA breaking-rejoining enzymes"/>
    <property type="match status" value="1"/>
</dbReference>
<dbReference type="InterPro" id="IPR011010">
    <property type="entry name" value="DNA_brk_join_enz"/>
</dbReference>
<evidence type="ECO:0000313" key="2">
    <source>
        <dbReference type="EMBL" id="TQE95104.1"/>
    </source>
</evidence>
<reference evidence="2 3" key="1">
    <citation type="submission" date="2019-06" db="EMBL/GenBank/DDBJ databases">
        <title>Metagenome assembled Genome of Spiribacter salinus SL48-SHIP from the microbial mat of Salt Lake 48 (Novosibirsk region, Russia).</title>
        <authorList>
            <person name="Shipova A."/>
            <person name="Rozanov A.S."/>
            <person name="Bryanskaya A.V."/>
            <person name="Peltek S.E."/>
        </authorList>
    </citation>
    <scope>NUCLEOTIDE SEQUENCE [LARGE SCALE GENOMIC DNA]</scope>
    <source>
        <strain evidence="2">SL48-SHIP-2</strain>
    </source>
</reference>
<organism evidence="2 3">
    <name type="scientific">Spiribacter salinus</name>
    <dbReference type="NCBI Taxonomy" id="1335746"/>
    <lineage>
        <taxon>Bacteria</taxon>
        <taxon>Pseudomonadati</taxon>
        <taxon>Pseudomonadota</taxon>
        <taxon>Gammaproteobacteria</taxon>
        <taxon>Chromatiales</taxon>
        <taxon>Ectothiorhodospiraceae</taxon>
        <taxon>Spiribacter</taxon>
    </lineage>
</organism>
<protein>
    <submittedName>
        <fullName evidence="2">Integrase</fullName>
    </submittedName>
</protein>
<dbReference type="InterPro" id="IPR013762">
    <property type="entry name" value="Integrase-like_cat_sf"/>
</dbReference>
<comment type="caution">
    <text evidence="2">The sequence shown here is derived from an EMBL/GenBank/DDBJ whole genome shotgun (WGS) entry which is preliminary data.</text>
</comment>
<dbReference type="Gene3D" id="1.10.443.10">
    <property type="entry name" value="Intergrase catalytic core"/>
    <property type="match status" value="1"/>
</dbReference>
<dbReference type="GO" id="GO:0003677">
    <property type="term" value="F:DNA binding"/>
    <property type="evidence" value="ECO:0007669"/>
    <property type="project" value="InterPro"/>
</dbReference>
<accession>A0A540VEB7</accession>
<proteinExistence type="predicted"/>
<dbReference type="GO" id="GO:0015074">
    <property type="term" value="P:DNA integration"/>
    <property type="evidence" value="ECO:0007669"/>
    <property type="project" value="InterPro"/>
</dbReference>
<keyword evidence="1" id="KW-0233">DNA recombination</keyword>
<name>A0A540VEB7_9GAMM</name>
<dbReference type="EMBL" id="VIFK01000394">
    <property type="protein sequence ID" value="TQE95104.1"/>
    <property type="molecule type" value="Genomic_DNA"/>
</dbReference>
<dbReference type="Proteomes" id="UP000315400">
    <property type="component" value="Unassembled WGS sequence"/>
</dbReference>
<evidence type="ECO:0000256" key="1">
    <source>
        <dbReference type="ARBA" id="ARBA00023172"/>
    </source>
</evidence>
<sequence length="48" mass="5353">TRLQRSGASVKEIADLLRHQSLDTASTYARVDLEGLRAVSMPWPGRRS</sequence>
<evidence type="ECO:0000313" key="3">
    <source>
        <dbReference type="Proteomes" id="UP000315400"/>
    </source>
</evidence>
<dbReference type="GO" id="GO:0006310">
    <property type="term" value="P:DNA recombination"/>
    <property type="evidence" value="ECO:0007669"/>
    <property type="project" value="UniProtKB-KW"/>
</dbReference>
<feature type="non-terminal residue" evidence="2">
    <location>
        <position position="1"/>
    </location>
</feature>